<dbReference type="GO" id="GO:0005524">
    <property type="term" value="F:ATP binding"/>
    <property type="evidence" value="ECO:0007669"/>
    <property type="project" value="UniProtKB-UniRule"/>
</dbReference>
<evidence type="ECO:0000256" key="8">
    <source>
        <dbReference type="ARBA" id="ARBA00022777"/>
    </source>
</evidence>
<evidence type="ECO:0000256" key="3">
    <source>
        <dbReference type="ARBA" id="ARBA00005790"/>
    </source>
</evidence>
<dbReference type="InterPro" id="IPR020590">
    <property type="entry name" value="Guanylate_kinase_CS"/>
</dbReference>
<keyword evidence="6 12" id="KW-0808">Transferase</keyword>
<dbReference type="PROSITE" id="PS50052">
    <property type="entry name" value="GUANYLATE_KINASE_2"/>
    <property type="match status" value="1"/>
</dbReference>
<dbReference type="InterPro" id="IPR008144">
    <property type="entry name" value="Guanylate_kin-like_dom"/>
</dbReference>
<dbReference type="EC" id="2.7.4.8" evidence="4 12"/>
<feature type="binding site" evidence="12">
    <location>
        <begin position="16"/>
        <end position="23"/>
    </location>
    <ligand>
        <name>ATP</name>
        <dbReference type="ChEBI" id="CHEBI:30616"/>
    </ligand>
</feature>
<evidence type="ECO:0000313" key="15">
    <source>
        <dbReference type="Proteomes" id="UP000424468"/>
    </source>
</evidence>
<keyword evidence="12" id="KW-0963">Cytoplasm</keyword>
<evidence type="ECO:0000313" key="14">
    <source>
        <dbReference type="EMBL" id="QGS52241.1"/>
    </source>
</evidence>
<evidence type="ECO:0000256" key="12">
    <source>
        <dbReference type="HAMAP-Rule" id="MF_00328"/>
    </source>
</evidence>
<evidence type="ECO:0000256" key="9">
    <source>
        <dbReference type="ARBA" id="ARBA00022840"/>
    </source>
</evidence>
<dbReference type="GO" id="GO:0005829">
    <property type="term" value="C:cytosol"/>
    <property type="evidence" value="ECO:0007669"/>
    <property type="project" value="TreeGrafter"/>
</dbReference>
<dbReference type="Proteomes" id="UP000424468">
    <property type="component" value="Chromosome"/>
</dbReference>
<dbReference type="HAMAP" id="MF_00328">
    <property type="entry name" value="Guanylate_kinase"/>
    <property type="match status" value="1"/>
</dbReference>
<dbReference type="KEGG" id="stab:STABA_v1c08860"/>
<comment type="function">
    <text evidence="1 12">Essential for recycling GMP and indirectly, cGMP.</text>
</comment>
<dbReference type="InterPro" id="IPR008145">
    <property type="entry name" value="GK/Ca_channel_bsu"/>
</dbReference>
<evidence type="ECO:0000256" key="6">
    <source>
        <dbReference type="ARBA" id="ARBA00022679"/>
    </source>
</evidence>
<evidence type="ECO:0000256" key="4">
    <source>
        <dbReference type="ARBA" id="ARBA00012961"/>
    </source>
</evidence>
<dbReference type="SMART" id="SM00072">
    <property type="entry name" value="GuKc"/>
    <property type="match status" value="1"/>
</dbReference>
<dbReference type="NCBIfam" id="TIGR03263">
    <property type="entry name" value="guanyl_kin"/>
    <property type="match status" value="1"/>
</dbReference>
<evidence type="ECO:0000259" key="13">
    <source>
        <dbReference type="PROSITE" id="PS50052"/>
    </source>
</evidence>
<organism evidence="14 15">
    <name type="scientific">Spiroplasma tabanidicola</name>
    <dbReference type="NCBI Taxonomy" id="324079"/>
    <lineage>
        <taxon>Bacteria</taxon>
        <taxon>Bacillati</taxon>
        <taxon>Mycoplasmatota</taxon>
        <taxon>Mollicutes</taxon>
        <taxon>Entomoplasmatales</taxon>
        <taxon>Spiroplasmataceae</taxon>
        <taxon>Spiroplasma</taxon>
    </lineage>
</organism>
<keyword evidence="7 12" id="KW-0547">Nucleotide-binding</keyword>
<dbReference type="CDD" id="cd00071">
    <property type="entry name" value="GMPK"/>
    <property type="match status" value="1"/>
</dbReference>
<sequence>MISMESKKGKMIILSGPSGVGKGTINKELRKDKSLNLVQSVSMTTRPPRPGEVDGVDYFFVDKETFKDAIQHDELIEYAEFIGNFYGTPRKTVYERIGNGENVILEIEVVGATQVLKKEKQENLVSIFLMPPSLKSLEQRLRRRGTEKEEIIKQRLDKALLEIPLKHKYKYVIEIDTVENAVEKVKDVLMKEETLEVSKYYSKYHVLRKEVNTVVKQSYMFFVDNWRENVERINTIRIPDGFDFKNYLVDILTNKIYSHVLANEELSVIESKEFIEAIIEHLMIDVNFFSIEQNAFQ</sequence>
<name>A0A6I6CBC5_9MOLU</name>
<dbReference type="InterPro" id="IPR017665">
    <property type="entry name" value="Guanylate_kinase"/>
</dbReference>
<dbReference type="PROSITE" id="PS00856">
    <property type="entry name" value="GUANYLATE_KINASE_1"/>
    <property type="match status" value="1"/>
</dbReference>
<dbReference type="InterPro" id="IPR027417">
    <property type="entry name" value="P-loop_NTPase"/>
</dbReference>
<keyword evidence="8 12" id="KW-0418">Kinase</keyword>
<dbReference type="PANTHER" id="PTHR23117">
    <property type="entry name" value="GUANYLATE KINASE-RELATED"/>
    <property type="match status" value="1"/>
</dbReference>
<dbReference type="GO" id="GO:0004385">
    <property type="term" value="F:GMP kinase activity"/>
    <property type="evidence" value="ECO:0007669"/>
    <property type="project" value="UniProtKB-UniRule"/>
</dbReference>
<evidence type="ECO:0000256" key="1">
    <source>
        <dbReference type="ARBA" id="ARBA00003531"/>
    </source>
</evidence>
<comment type="catalytic activity">
    <reaction evidence="11 12">
        <text>GMP + ATP = GDP + ADP</text>
        <dbReference type="Rhea" id="RHEA:20780"/>
        <dbReference type="ChEBI" id="CHEBI:30616"/>
        <dbReference type="ChEBI" id="CHEBI:58115"/>
        <dbReference type="ChEBI" id="CHEBI:58189"/>
        <dbReference type="ChEBI" id="CHEBI:456216"/>
        <dbReference type="EC" id="2.7.4.8"/>
    </reaction>
</comment>
<evidence type="ECO:0000256" key="7">
    <source>
        <dbReference type="ARBA" id="ARBA00022741"/>
    </source>
</evidence>
<accession>A0A6I6CBC5</accession>
<reference evidence="14 15" key="1">
    <citation type="submission" date="2019-11" db="EMBL/GenBank/DDBJ databases">
        <title>Complete genome sequence of Spiroplasma tabanidicola TAUS-1 (DSM 22603).</title>
        <authorList>
            <person name="Huang C.-T."/>
            <person name="Lin Y.-C."/>
            <person name="Kuo C.-H."/>
        </authorList>
    </citation>
    <scope>NUCLEOTIDE SEQUENCE [LARGE SCALE GENOMIC DNA]</scope>
    <source>
        <strain evidence="14 15">TAUS-1</strain>
    </source>
</reference>
<comment type="subcellular location">
    <subcellularLocation>
        <location evidence="2 12">Cytoplasm</location>
    </subcellularLocation>
</comment>
<evidence type="ECO:0000256" key="5">
    <source>
        <dbReference type="ARBA" id="ARBA00016296"/>
    </source>
</evidence>
<dbReference type="Pfam" id="PF00625">
    <property type="entry name" value="Guanylate_kin"/>
    <property type="match status" value="1"/>
</dbReference>
<feature type="domain" description="Guanylate kinase-like" evidence="13">
    <location>
        <begin position="9"/>
        <end position="190"/>
    </location>
</feature>
<evidence type="ECO:0000256" key="10">
    <source>
        <dbReference type="ARBA" id="ARBA00030128"/>
    </source>
</evidence>
<dbReference type="SUPFAM" id="SSF52540">
    <property type="entry name" value="P-loop containing nucleoside triphosphate hydrolases"/>
    <property type="match status" value="1"/>
</dbReference>
<gene>
    <name evidence="12 14" type="primary">gmk</name>
    <name evidence="14" type="ORF">STABA_v1c08860</name>
</gene>
<keyword evidence="15" id="KW-1185">Reference proteome</keyword>
<evidence type="ECO:0000256" key="2">
    <source>
        <dbReference type="ARBA" id="ARBA00004496"/>
    </source>
</evidence>
<dbReference type="PANTHER" id="PTHR23117:SF13">
    <property type="entry name" value="GUANYLATE KINASE"/>
    <property type="match status" value="1"/>
</dbReference>
<dbReference type="AlphaFoldDB" id="A0A6I6CBC5"/>
<dbReference type="EMBL" id="CP046276">
    <property type="protein sequence ID" value="QGS52241.1"/>
    <property type="molecule type" value="Genomic_DNA"/>
</dbReference>
<protein>
    <recommendedName>
        <fullName evidence="5 12">Guanylate kinase</fullName>
        <ecNumber evidence="4 12">2.7.4.8</ecNumber>
    </recommendedName>
    <alternativeName>
        <fullName evidence="10 12">GMP kinase</fullName>
    </alternativeName>
</protein>
<dbReference type="Gene3D" id="3.30.63.10">
    <property type="entry name" value="Guanylate Kinase phosphate binding domain"/>
    <property type="match status" value="1"/>
</dbReference>
<proteinExistence type="inferred from homology"/>
<keyword evidence="9 12" id="KW-0067">ATP-binding</keyword>
<dbReference type="FunFam" id="3.30.63.10:FF:000002">
    <property type="entry name" value="Guanylate kinase 1"/>
    <property type="match status" value="1"/>
</dbReference>
<dbReference type="Gene3D" id="3.40.50.300">
    <property type="entry name" value="P-loop containing nucleotide triphosphate hydrolases"/>
    <property type="match status" value="1"/>
</dbReference>
<evidence type="ECO:0000256" key="11">
    <source>
        <dbReference type="ARBA" id="ARBA00048594"/>
    </source>
</evidence>
<comment type="similarity">
    <text evidence="3 12">Belongs to the guanylate kinase family.</text>
</comment>